<dbReference type="InterPro" id="IPR006963">
    <property type="entry name" value="Mopterin_OxRdtase_4Fe-4S_dom"/>
</dbReference>
<dbReference type="SUPFAM" id="SSF53706">
    <property type="entry name" value="Formate dehydrogenase/DMSO reductase, domains 1-3"/>
    <property type="match status" value="1"/>
</dbReference>
<keyword evidence="4" id="KW-0004">4Fe-4S</keyword>
<gene>
    <name evidence="10" type="ORF">A6A05_12295</name>
</gene>
<comment type="similarity">
    <text evidence="3">Belongs to the prokaryotic molybdopterin-containing oxidoreductase family.</text>
</comment>
<protein>
    <submittedName>
        <fullName evidence="10">Sulfate ABC transporter substrate-binding protein</fullName>
    </submittedName>
</protein>
<keyword evidence="11" id="KW-1185">Reference proteome</keyword>
<dbReference type="InterPro" id="IPR006311">
    <property type="entry name" value="TAT_signal"/>
</dbReference>
<dbReference type="PROSITE" id="PS51318">
    <property type="entry name" value="TAT"/>
    <property type="match status" value="1"/>
</dbReference>
<dbReference type="GO" id="GO:0030151">
    <property type="term" value="F:molybdenum ion binding"/>
    <property type="evidence" value="ECO:0007669"/>
    <property type="project" value="TreeGrafter"/>
</dbReference>
<evidence type="ECO:0000256" key="8">
    <source>
        <dbReference type="ARBA" id="ARBA00023014"/>
    </source>
</evidence>
<dbReference type="GO" id="GO:0009061">
    <property type="term" value="P:anaerobic respiration"/>
    <property type="evidence" value="ECO:0007669"/>
    <property type="project" value="TreeGrafter"/>
</dbReference>
<organism evidence="10 11">
    <name type="scientific">Magnetospirillum moscoviense</name>
    <dbReference type="NCBI Taxonomy" id="1437059"/>
    <lineage>
        <taxon>Bacteria</taxon>
        <taxon>Pseudomonadati</taxon>
        <taxon>Pseudomonadota</taxon>
        <taxon>Alphaproteobacteria</taxon>
        <taxon>Rhodospirillales</taxon>
        <taxon>Rhodospirillaceae</taxon>
        <taxon>Magnetospirillum</taxon>
    </lineage>
</organism>
<dbReference type="SMART" id="SM00926">
    <property type="entry name" value="Molybdop_Fe4S4"/>
    <property type="match status" value="1"/>
</dbReference>
<comment type="subcellular location">
    <subcellularLocation>
        <location evidence="2">Cell envelope</location>
    </subcellularLocation>
</comment>
<dbReference type="FunFam" id="3.30.200.210:FF:000003">
    <property type="entry name" value="Formate dehydrogenase-N subunit alpha"/>
    <property type="match status" value="1"/>
</dbReference>
<sequence>MTINRREFFRLGGTAVAGTTASALGFGSLEAVAAEVRPYKLARTTETRNTCPYCSVSCGVIIHTTGDGSKNTKAEIVHVEGDPDHPVNRGSLCPKGAALLDFIRSETRVKQPMHRAAGEAGFKPVSWDFVMERVARLMKDDRDANFKQASDDGKTLNHWPTTGFLAGCATTNETGWLTYKAVRSLGIIALDNQARI</sequence>
<dbReference type="PROSITE" id="PS51669">
    <property type="entry name" value="4FE4S_MOW_BIS_MGD"/>
    <property type="match status" value="1"/>
</dbReference>
<comment type="caution">
    <text evidence="10">The sequence shown here is derived from an EMBL/GenBank/DDBJ whole genome shotgun (WGS) entry which is preliminary data.</text>
</comment>
<dbReference type="GO" id="GO:0030313">
    <property type="term" value="C:cell envelope"/>
    <property type="evidence" value="ECO:0007669"/>
    <property type="project" value="UniProtKB-SubCell"/>
</dbReference>
<keyword evidence="6" id="KW-0560">Oxidoreductase</keyword>
<dbReference type="PANTHER" id="PTHR43598">
    <property type="entry name" value="TUNGSTEN-CONTAINING FORMYLMETHANOFURAN DEHYDROGENASE 2 SUBUNIT B"/>
    <property type="match status" value="1"/>
</dbReference>
<evidence type="ECO:0000256" key="5">
    <source>
        <dbReference type="ARBA" id="ARBA00022723"/>
    </source>
</evidence>
<dbReference type="GO" id="GO:0051539">
    <property type="term" value="F:4 iron, 4 sulfur cluster binding"/>
    <property type="evidence" value="ECO:0007669"/>
    <property type="project" value="UniProtKB-KW"/>
</dbReference>
<evidence type="ECO:0000256" key="4">
    <source>
        <dbReference type="ARBA" id="ARBA00022485"/>
    </source>
</evidence>
<accession>A0A178MPA9</accession>
<keyword evidence="8" id="KW-0411">Iron-sulfur</keyword>
<dbReference type="Pfam" id="PF04879">
    <property type="entry name" value="Molybdop_Fe4S4"/>
    <property type="match status" value="1"/>
</dbReference>
<evidence type="ECO:0000256" key="1">
    <source>
        <dbReference type="ARBA" id="ARBA00001966"/>
    </source>
</evidence>
<evidence type="ECO:0000259" key="9">
    <source>
        <dbReference type="PROSITE" id="PS51669"/>
    </source>
</evidence>
<evidence type="ECO:0000313" key="11">
    <source>
        <dbReference type="Proteomes" id="UP000078543"/>
    </source>
</evidence>
<dbReference type="InterPro" id="IPR027467">
    <property type="entry name" value="MopterinOxRdtase_cofactor_BS"/>
</dbReference>
<evidence type="ECO:0000256" key="7">
    <source>
        <dbReference type="ARBA" id="ARBA00023004"/>
    </source>
</evidence>
<dbReference type="Gene3D" id="2.20.25.90">
    <property type="entry name" value="ADC-like domains"/>
    <property type="match status" value="1"/>
</dbReference>
<comment type="cofactor">
    <cofactor evidence="1">
        <name>[4Fe-4S] cluster</name>
        <dbReference type="ChEBI" id="CHEBI:49883"/>
    </cofactor>
</comment>
<evidence type="ECO:0000256" key="6">
    <source>
        <dbReference type="ARBA" id="ARBA00023002"/>
    </source>
</evidence>
<dbReference type="PROSITE" id="PS00551">
    <property type="entry name" value="MOLYBDOPTERIN_PROK_1"/>
    <property type="match status" value="1"/>
</dbReference>
<dbReference type="Gene3D" id="3.40.50.740">
    <property type="match status" value="1"/>
</dbReference>
<evidence type="ECO:0000256" key="2">
    <source>
        <dbReference type="ARBA" id="ARBA00004196"/>
    </source>
</evidence>
<feature type="domain" description="4Fe-4S Mo/W bis-MGD-type" evidence="9">
    <location>
        <begin position="44"/>
        <end position="107"/>
    </location>
</feature>
<dbReference type="Proteomes" id="UP000078543">
    <property type="component" value="Unassembled WGS sequence"/>
</dbReference>
<proteinExistence type="inferred from homology"/>
<dbReference type="GO" id="GO:0016491">
    <property type="term" value="F:oxidoreductase activity"/>
    <property type="evidence" value="ECO:0007669"/>
    <property type="project" value="UniProtKB-KW"/>
</dbReference>
<evidence type="ECO:0000313" key="10">
    <source>
        <dbReference type="EMBL" id="OAN50546.1"/>
    </source>
</evidence>
<reference evidence="10 11" key="1">
    <citation type="submission" date="2016-04" db="EMBL/GenBank/DDBJ databases">
        <title>Draft genome sequence of freshwater magnetotactic bacteria Magnetospirillum marisnigri SP-1 and Magnetospirillum moscoviense BB-1.</title>
        <authorList>
            <person name="Koziaeva V."/>
            <person name="Dziuba M.V."/>
            <person name="Ivanov T.M."/>
            <person name="Kuznetsov B."/>
            <person name="Grouzdev D.S."/>
        </authorList>
    </citation>
    <scope>NUCLEOTIDE SEQUENCE [LARGE SCALE GENOMIC DNA]</scope>
    <source>
        <strain evidence="10 11">BB-1</strain>
    </source>
</reference>
<dbReference type="AlphaFoldDB" id="A0A178MPA9"/>
<name>A0A178MPA9_9PROT</name>
<dbReference type="GO" id="GO:0009055">
    <property type="term" value="F:electron transfer activity"/>
    <property type="evidence" value="ECO:0007669"/>
    <property type="project" value="TreeGrafter"/>
</dbReference>
<evidence type="ECO:0000256" key="3">
    <source>
        <dbReference type="ARBA" id="ARBA00010312"/>
    </source>
</evidence>
<dbReference type="PANTHER" id="PTHR43598:SF1">
    <property type="entry name" value="FORMATE DEHYDROGENASE-O MAJOR SUBUNIT"/>
    <property type="match status" value="1"/>
</dbReference>
<dbReference type="STRING" id="1437059.A6A05_12295"/>
<dbReference type="EMBL" id="LWQU01000138">
    <property type="protein sequence ID" value="OAN50546.1"/>
    <property type="molecule type" value="Genomic_DNA"/>
</dbReference>
<keyword evidence="7" id="KW-0408">Iron</keyword>
<keyword evidence="5" id="KW-0479">Metal-binding</keyword>